<evidence type="ECO:0000313" key="1">
    <source>
        <dbReference type="EMBL" id="SOQ56965.1"/>
    </source>
</evidence>
<name>A0A2H1WV68_SPOFR</name>
<organism evidence="1">
    <name type="scientific">Spodoptera frugiperda</name>
    <name type="common">Fall armyworm</name>
    <dbReference type="NCBI Taxonomy" id="7108"/>
    <lineage>
        <taxon>Eukaryota</taxon>
        <taxon>Metazoa</taxon>
        <taxon>Ecdysozoa</taxon>
        <taxon>Arthropoda</taxon>
        <taxon>Hexapoda</taxon>
        <taxon>Insecta</taxon>
        <taxon>Pterygota</taxon>
        <taxon>Neoptera</taxon>
        <taxon>Endopterygota</taxon>
        <taxon>Lepidoptera</taxon>
        <taxon>Glossata</taxon>
        <taxon>Ditrysia</taxon>
        <taxon>Noctuoidea</taxon>
        <taxon>Noctuidae</taxon>
        <taxon>Amphipyrinae</taxon>
        <taxon>Spodoptera</taxon>
    </lineage>
</organism>
<gene>
    <name evidence="1" type="ORF">SFRICE_036591</name>
</gene>
<accession>A0A2H1WV68</accession>
<reference evidence="1" key="1">
    <citation type="submission" date="2016-07" db="EMBL/GenBank/DDBJ databases">
        <authorList>
            <person name="Bretaudeau A."/>
        </authorList>
    </citation>
    <scope>NUCLEOTIDE SEQUENCE</scope>
    <source>
        <strain evidence="1">Rice</strain>
        <tissue evidence="1">Whole body</tissue>
    </source>
</reference>
<protein>
    <submittedName>
        <fullName evidence="1">SFRICE_036591</fullName>
    </submittedName>
</protein>
<dbReference type="EMBL" id="ODYU01011305">
    <property type="protein sequence ID" value="SOQ56965.1"/>
    <property type="molecule type" value="Genomic_DNA"/>
</dbReference>
<sequence length="172" mass="18729">MRLKVYSEGALGKWLVEPYCLEIISFVDRLYKCLALSNLYSSAVKLEVPGPDEISDGGGGNHPMTSPALGEARVNVRLLLTKNHPVPTPAFRAGAPVNPLGSLQLRIRLYCRGGLVARKCDAPHARATFEWMELLSDSGGLLMLRVVGRPVPGCTPSPRLRTLLMMKSLCDS</sequence>
<dbReference type="AlphaFoldDB" id="A0A2H1WV68"/>
<proteinExistence type="predicted"/>